<feature type="region of interest" description="Disordered" evidence="1">
    <location>
        <begin position="1"/>
        <end position="54"/>
    </location>
</feature>
<feature type="compositionally biased region" description="Basic and acidic residues" evidence="1">
    <location>
        <begin position="70"/>
        <end position="91"/>
    </location>
</feature>
<dbReference type="Gene3D" id="1.10.287.1490">
    <property type="match status" value="1"/>
</dbReference>
<feature type="region of interest" description="Disordered" evidence="1">
    <location>
        <begin position="237"/>
        <end position="265"/>
    </location>
</feature>
<feature type="region of interest" description="Disordered" evidence="1">
    <location>
        <begin position="66"/>
        <end position="118"/>
    </location>
</feature>
<reference evidence="2" key="1">
    <citation type="journal article" date="2023" name="Mol. Phylogenet. Evol.">
        <title>Genome-scale phylogeny and comparative genomics of the fungal order Sordariales.</title>
        <authorList>
            <person name="Hensen N."/>
            <person name="Bonometti L."/>
            <person name="Westerberg I."/>
            <person name="Brannstrom I.O."/>
            <person name="Guillou S."/>
            <person name="Cros-Aarteil S."/>
            <person name="Calhoun S."/>
            <person name="Haridas S."/>
            <person name="Kuo A."/>
            <person name="Mondo S."/>
            <person name="Pangilinan J."/>
            <person name="Riley R."/>
            <person name="LaButti K."/>
            <person name="Andreopoulos B."/>
            <person name="Lipzen A."/>
            <person name="Chen C."/>
            <person name="Yan M."/>
            <person name="Daum C."/>
            <person name="Ng V."/>
            <person name="Clum A."/>
            <person name="Steindorff A."/>
            <person name="Ohm R.A."/>
            <person name="Martin F."/>
            <person name="Silar P."/>
            <person name="Natvig D.O."/>
            <person name="Lalanne C."/>
            <person name="Gautier V."/>
            <person name="Ament-Velasquez S.L."/>
            <person name="Kruys A."/>
            <person name="Hutchinson M.I."/>
            <person name="Powell A.J."/>
            <person name="Barry K."/>
            <person name="Miller A.N."/>
            <person name="Grigoriev I.V."/>
            <person name="Debuchy R."/>
            <person name="Gladieux P."/>
            <person name="Hiltunen Thoren M."/>
            <person name="Johannesson H."/>
        </authorList>
    </citation>
    <scope>NUCLEOTIDE SEQUENCE</scope>
    <source>
        <strain evidence="2">CBS 168.71</strain>
    </source>
</reference>
<proteinExistence type="predicted"/>
<dbReference type="RefSeq" id="XP_062660668.1">
    <property type="nucleotide sequence ID" value="XM_062797917.1"/>
</dbReference>
<name>A0AAE0LUC7_9PEZI</name>
<sequence length="299" mass="33530">MSPPTEIGSSKSGRDRHASVSDAAALTTKDAAAKQQQAPVPPVASDPVVDDDIDVDAELAALDQEIETTAADKEQDAREKKRLRQEAKDSNDQLDAIRNATGEGSSDLATSDDDHGAEAFANETLEHAKGIAADKAEAEKVKQQLINDLDAAKDKIVELQETEKRLTSELEDTKADKERLETELAKVKEEKEALEEKVTKLEEDKEDLEKQLAKLKEEKEDVEKQLAKLKEEKEDVEKQLQDKTEEHLNELRMSTRLRQERDTVQQQLDQYKRASDEKLKRVAQSLKRANELLKAARAR</sequence>
<dbReference type="GeneID" id="87834865"/>
<evidence type="ECO:0000313" key="3">
    <source>
        <dbReference type="Proteomes" id="UP001278766"/>
    </source>
</evidence>
<keyword evidence="3" id="KW-1185">Reference proteome</keyword>
<feature type="compositionally biased region" description="Low complexity" evidence="1">
    <location>
        <begin position="22"/>
        <end position="38"/>
    </location>
</feature>
<organism evidence="2 3">
    <name type="scientific">Chaetomium fimeti</name>
    <dbReference type="NCBI Taxonomy" id="1854472"/>
    <lineage>
        <taxon>Eukaryota</taxon>
        <taxon>Fungi</taxon>
        <taxon>Dikarya</taxon>
        <taxon>Ascomycota</taxon>
        <taxon>Pezizomycotina</taxon>
        <taxon>Sordariomycetes</taxon>
        <taxon>Sordariomycetidae</taxon>
        <taxon>Sordariales</taxon>
        <taxon>Chaetomiaceae</taxon>
        <taxon>Chaetomium</taxon>
    </lineage>
</organism>
<dbReference type="Proteomes" id="UP001278766">
    <property type="component" value="Unassembled WGS sequence"/>
</dbReference>
<dbReference type="EMBL" id="JAUEPN010000003">
    <property type="protein sequence ID" value="KAK3297154.1"/>
    <property type="molecule type" value="Genomic_DNA"/>
</dbReference>
<gene>
    <name evidence="2" type="ORF">B0H64DRAFT_119326</name>
</gene>
<accession>A0AAE0LUC7</accession>
<feature type="compositionally biased region" description="Basic and acidic residues" evidence="1">
    <location>
        <begin position="237"/>
        <end position="250"/>
    </location>
</feature>
<comment type="caution">
    <text evidence="2">The sequence shown here is derived from an EMBL/GenBank/DDBJ whole genome shotgun (WGS) entry which is preliminary data.</text>
</comment>
<reference evidence="2" key="2">
    <citation type="submission" date="2023-06" db="EMBL/GenBank/DDBJ databases">
        <authorList>
            <consortium name="Lawrence Berkeley National Laboratory"/>
            <person name="Haridas S."/>
            <person name="Hensen N."/>
            <person name="Bonometti L."/>
            <person name="Westerberg I."/>
            <person name="Brannstrom I.O."/>
            <person name="Guillou S."/>
            <person name="Cros-Aarteil S."/>
            <person name="Calhoun S."/>
            <person name="Kuo A."/>
            <person name="Mondo S."/>
            <person name="Pangilinan J."/>
            <person name="Riley R."/>
            <person name="Labutti K."/>
            <person name="Andreopoulos B."/>
            <person name="Lipzen A."/>
            <person name="Chen C."/>
            <person name="Yanf M."/>
            <person name="Daum C."/>
            <person name="Ng V."/>
            <person name="Clum A."/>
            <person name="Steindorff A."/>
            <person name="Ohm R."/>
            <person name="Martin F."/>
            <person name="Silar P."/>
            <person name="Natvig D."/>
            <person name="Lalanne C."/>
            <person name="Gautier V."/>
            <person name="Ament-Velasquez S.L."/>
            <person name="Kruys A."/>
            <person name="Hutchinson M.I."/>
            <person name="Powell A.J."/>
            <person name="Barry K."/>
            <person name="Miller A.N."/>
            <person name="Grigoriev I.V."/>
            <person name="Debuchy R."/>
            <person name="Gladieux P."/>
            <person name="Thoren M.H."/>
            <person name="Johannesson H."/>
        </authorList>
    </citation>
    <scope>NUCLEOTIDE SEQUENCE</scope>
    <source>
        <strain evidence="2">CBS 168.71</strain>
    </source>
</reference>
<dbReference type="AlphaFoldDB" id="A0AAE0LUC7"/>
<evidence type="ECO:0000313" key="2">
    <source>
        <dbReference type="EMBL" id="KAK3297154.1"/>
    </source>
</evidence>
<evidence type="ECO:0000256" key="1">
    <source>
        <dbReference type="SAM" id="MobiDB-lite"/>
    </source>
</evidence>
<protein>
    <submittedName>
        <fullName evidence="2">Uncharacterized protein</fullName>
    </submittedName>
</protein>